<feature type="compositionally biased region" description="Low complexity" evidence="1">
    <location>
        <begin position="198"/>
        <end position="222"/>
    </location>
</feature>
<dbReference type="OrthoDB" id="2538032at2759"/>
<proteinExistence type="predicted"/>
<dbReference type="KEGG" id="mlr:MELLADRAFT_72241"/>
<dbReference type="HOGENOM" id="CLU_980325_0_0_1"/>
<keyword evidence="3" id="KW-1185">Reference proteome</keyword>
<sequence>MNTKTGSLQINTSFSTTEQIEPSSSPITPPSQTQPFIFPSNQTQLTPKHLPNSPFQSNKSNLIQSPTHTLLLLGSGPPSPTPRDDIIEGMSTSTSSIFERDVELLEPNLTAHEATQLAIPSVLDEAVEILTSTTHPEDIILDSSIPSTPPLIRKRPGLDQQISPISSVLDDPPSPLNFHNHHHHQLSDSISSISFTTNLNESNGSPESSSSSPSIIPLSSLNFEPKSDSHSTLIQPRQTSSILHDHHGSSSNRLNFMSYADLINSERTSTIDQLTTLLTSSDLI</sequence>
<dbReference type="InParanoid" id="F4RRF0"/>
<dbReference type="GeneID" id="18932047"/>
<evidence type="ECO:0000256" key="1">
    <source>
        <dbReference type="SAM" id="MobiDB-lite"/>
    </source>
</evidence>
<feature type="region of interest" description="Disordered" evidence="1">
    <location>
        <begin position="1"/>
        <end position="43"/>
    </location>
</feature>
<dbReference type="RefSeq" id="XP_007411797.1">
    <property type="nucleotide sequence ID" value="XM_007411735.1"/>
</dbReference>
<feature type="region of interest" description="Disordered" evidence="1">
    <location>
        <begin position="197"/>
        <end position="247"/>
    </location>
</feature>
<dbReference type="AlphaFoldDB" id="F4RRF0"/>
<evidence type="ECO:0000313" key="2">
    <source>
        <dbReference type="EMBL" id="EGG05044.1"/>
    </source>
</evidence>
<accession>F4RRF0</accession>
<feature type="compositionally biased region" description="Polar residues" evidence="1">
    <location>
        <begin position="1"/>
        <end position="17"/>
    </location>
</feature>
<name>F4RRF0_MELLP</name>
<organism evidence="3">
    <name type="scientific">Melampsora larici-populina (strain 98AG31 / pathotype 3-4-7)</name>
    <name type="common">Poplar leaf rust fungus</name>
    <dbReference type="NCBI Taxonomy" id="747676"/>
    <lineage>
        <taxon>Eukaryota</taxon>
        <taxon>Fungi</taxon>
        <taxon>Dikarya</taxon>
        <taxon>Basidiomycota</taxon>
        <taxon>Pucciniomycotina</taxon>
        <taxon>Pucciniomycetes</taxon>
        <taxon>Pucciniales</taxon>
        <taxon>Melampsoraceae</taxon>
        <taxon>Melampsora</taxon>
    </lineage>
</organism>
<evidence type="ECO:0000313" key="3">
    <source>
        <dbReference type="Proteomes" id="UP000001072"/>
    </source>
</evidence>
<feature type="compositionally biased region" description="Polar residues" evidence="1">
    <location>
        <begin position="230"/>
        <end position="242"/>
    </location>
</feature>
<feature type="compositionally biased region" description="Low complexity" evidence="1">
    <location>
        <begin position="18"/>
        <end position="35"/>
    </location>
</feature>
<reference evidence="3" key="1">
    <citation type="journal article" date="2011" name="Proc. Natl. Acad. Sci. U.S.A.">
        <title>Obligate biotrophy features unraveled by the genomic analysis of rust fungi.</title>
        <authorList>
            <person name="Duplessis S."/>
            <person name="Cuomo C.A."/>
            <person name="Lin Y.-C."/>
            <person name="Aerts A."/>
            <person name="Tisserant E."/>
            <person name="Veneault-Fourrey C."/>
            <person name="Joly D.L."/>
            <person name="Hacquard S."/>
            <person name="Amselem J."/>
            <person name="Cantarel B.L."/>
            <person name="Chiu R."/>
            <person name="Coutinho P.M."/>
            <person name="Feau N."/>
            <person name="Field M."/>
            <person name="Frey P."/>
            <person name="Gelhaye E."/>
            <person name="Goldberg J."/>
            <person name="Grabherr M.G."/>
            <person name="Kodira C.D."/>
            <person name="Kohler A."/>
            <person name="Kuees U."/>
            <person name="Lindquist E.A."/>
            <person name="Lucas S.M."/>
            <person name="Mago R."/>
            <person name="Mauceli E."/>
            <person name="Morin E."/>
            <person name="Murat C."/>
            <person name="Pangilinan J.L."/>
            <person name="Park R."/>
            <person name="Pearson M."/>
            <person name="Quesneville H."/>
            <person name="Rouhier N."/>
            <person name="Sakthikumar S."/>
            <person name="Salamov A.A."/>
            <person name="Schmutz J."/>
            <person name="Selles B."/>
            <person name="Shapiro H."/>
            <person name="Tanguay P."/>
            <person name="Tuskan G.A."/>
            <person name="Henrissat B."/>
            <person name="Van de Peer Y."/>
            <person name="Rouze P."/>
            <person name="Ellis J.G."/>
            <person name="Dodds P.N."/>
            <person name="Schein J.E."/>
            <person name="Zhong S."/>
            <person name="Hamelin R.C."/>
            <person name="Grigoriev I.V."/>
            <person name="Szabo L.J."/>
            <person name="Martin F."/>
        </authorList>
    </citation>
    <scope>NUCLEOTIDE SEQUENCE [LARGE SCALE GENOMIC DNA]</scope>
    <source>
        <strain evidence="3">98AG31 / pathotype 3-4-7</strain>
    </source>
</reference>
<protein>
    <submittedName>
        <fullName evidence="2">Uncharacterized protein</fullName>
    </submittedName>
</protein>
<gene>
    <name evidence="2" type="ORF">MELLADRAFT_72241</name>
</gene>
<dbReference type="VEuPathDB" id="FungiDB:MELLADRAFT_72241"/>
<feature type="region of interest" description="Disordered" evidence="1">
    <location>
        <begin position="163"/>
        <end position="183"/>
    </location>
</feature>
<dbReference type="EMBL" id="GL883115">
    <property type="protein sequence ID" value="EGG05044.1"/>
    <property type="molecule type" value="Genomic_DNA"/>
</dbReference>
<dbReference type="Proteomes" id="UP000001072">
    <property type="component" value="Unassembled WGS sequence"/>
</dbReference>